<dbReference type="Pfam" id="PF08843">
    <property type="entry name" value="AbiEii"/>
    <property type="match status" value="1"/>
</dbReference>
<reference evidence="1 2" key="1">
    <citation type="submission" date="2019-09" db="EMBL/GenBank/DDBJ databases">
        <title>Actinomadura physcomitrii sp. nov., a novel actinomycete isolated from moss [Physcomitrium sphaericum (Ludw) Fuernr].</title>
        <authorList>
            <person name="Liu C."/>
            <person name="Zhuang X."/>
        </authorList>
    </citation>
    <scope>NUCLEOTIDE SEQUENCE [LARGE SCALE GENOMIC DNA]</scope>
    <source>
        <strain evidence="1 2">CYP1-1B</strain>
    </source>
</reference>
<dbReference type="OrthoDB" id="279684at2"/>
<gene>
    <name evidence="1" type="ORF">F9B16_43850</name>
</gene>
<accession>A0A6L3VE65</accession>
<dbReference type="RefSeq" id="WP_151546185.1">
    <property type="nucleotide sequence ID" value="NZ_WBMR01000255.1"/>
</dbReference>
<dbReference type="AlphaFoldDB" id="A0A6L3VE65"/>
<organism evidence="1 2">
    <name type="scientific">Actinomadura montaniterrae</name>
    <dbReference type="NCBI Taxonomy" id="1803903"/>
    <lineage>
        <taxon>Bacteria</taxon>
        <taxon>Bacillati</taxon>
        <taxon>Actinomycetota</taxon>
        <taxon>Actinomycetes</taxon>
        <taxon>Streptosporangiales</taxon>
        <taxon>Thermomonosporaceae</taxon>
        <taxon>Actinomadura</taxon>
    </lineage>
</organism>
<proteinExistence type="predicted"/>
<dbReference type="GO" id="GO:0016740">
    <property type="term" value="F:transferase activity"/>
    <property type="evidence" value="ECO:0007669"/>
    <property type="project" value="UniProtKB-KW"/>
</dbReference>
<evidence type="ECO:0000313" key="1">
    <source>
        <dbReference type="EMBL" id="KAB2362989.1"/>
    </source>
</evidence>
<comment type="caution">
    <text evidence="1">The sequence shown here is derived from an EMBL/GenBank/DDBJ whole genome shotgun (WGS) entry which is preliminary data.</text>
</comment>
<dbReference type="Proteomes" id="UP000483004">
    <property type="component" value="Unassembled WGS sequence"/>
</dbReference>
<keyword evidence="2" id="KW-1185">Reference proteome</keyword>
<dbReference type="EMBL" id="WBMR01000255">
    <property type="protein sequence ID" value="KAB2362989.1"/>
    <property type="molecule type" value="Genomic_DNA"/>
</dbReference>
<sequence length="295" mass="33586">MTEDPPLLGMAPHEPTLQEIAHEGALDHVLAAISWSKWGEHLVLRGSALMRAWYGQDARMPHDLDFVVDSDVWRDDELQTDEIFEDLFLDVEYAPRTGLMDGLRFVPSRAERSSIHAYGARETMVRDREDGRWGFRLTLPWHCGDASGQVQVDFAFDEKLHAPPCRTAVPRPSGDPPLFLKAATPEQSLCWKLYWLWLDSRPLSKDLYDVWLLRNVRPSPQLLDRTTDLDDAASIIGTRWLHAELARWDGLDWDGFRAEHPMVRGTARDYLRAVADDLVRPLFDPDAPASPAQPG</sequence>
<dbReference type="InterPro" id="IPR014942">
    <property type="entry name" value="AbiEii"/>
</dbReference>
<name>A0A6L3VE65_9ACTN</name>
<protein>
    <submittedName>
        <fullName evidence="1">Nucleotidyl transferase AbiEii/AbiGii toxin family protein</fullName>
    </submittedName>
</protein>
<evidence type="ECO:0000313" key="2">
    <source>
        <dbReference type="Proteomes" id="UP000483004"/>
    </source>
</evidence>
<keyword evidence="1" id="KW-0808">Transferase</keyword>